<proteinExistence type="predicted"/>
<keyword evidence="2" id="KW-1185">Reference proteome</keyword>
<gene>
    <name evidence="1" type="ORF">F503_08436</name>
</gene>
<name>S3CYB5_OPHP1</name>
<evidence type="ECO:0000313" key="1">
    <source>
        <dbReference type="EMBL" id="EPE05905.1"/>
    </source>
</evidence>
<sequence>MSLEDCYATIKSQPNSAYAGERLCFPGFKLKISAPSRVNIDKVVMSVYHPSIDDSPPCVLQKVNFIFDEEDRRSGKPQGLVWSHTGKLYVHLEAYQILLKRRTHREQGAAAERLSILHRRSMIHTTLRSEYTENC</sequence>
<reference evidence="1 2" key="1">
    <citation type="journal article" date="2013" name="BMC Genomics">
        <title>The genome and transcriptome of the pine saprophyte Ophiostoma piceae, and a comparison with the bark beetle-associated pine pathogen Grosmannia clavigera.</title>
        <authorList>
            <person name="Haridas S."/>
            <person name="Wang Y."/>
            <person name="Lim L."/>
            <person name="Massoumi Alamouti S."/>
            <person name="Jackman S."/>
            <person name="Docking R."/>
            <person name="Robertson G."/>
            <person name="Birol I."/>
            <person name="Bohlmann J."/>
            <person name="Breuil C."/>
        </authorList>
    </citation>
    <scope>NUCLEOTIDE SEQUENCE [LARGE SCALE GENOMIC DNA]</scope>
    <source>
        <strain evidence="1 2">UAMH 11346</strain>
    </source>
</reference>
<dbReference type="HOGENOM" id="CLU_1886377_0_0_1"/>
<dbReference type="Proteomes" id="UP000016923">
    <property type="component" value="Unassembled WGS sequence"/>
</dbReference>
<dbReference type="VEuPathDB" id="FungiDB:F503_08436"/>
<evidence type="ECO:0000313" key="2">
    <source>
        <dbReference type="Proteomes" id="UP000016923"/>
    </source>
</evidence>
<dbReference type="EMBL" id="KE148155">
    <property type="protein sequence ID" value="EPE05905.1"/>
    <property type="molecule type" value="Genomic_DNA"/>
</dbReference>
<organism evidence="1 2">
    <name type="scientific">Ophiostoma piceae (strain UAMH 11346)</name>
    <name type="common">Sap stain fungus</name>
    <dbReference type="NCBI Taxonomy" id="1262450"/>
    <lineage>
        <taxon>Eukaryota</taxon>
        <taxon>Fungi</taxon>
        <taxon>Dikarya</taxon>
        <taxon>Ascomycota</taxon>
        <taxon>Pezizomycotina</taxon>
        <taxon>Sordariomycetes</taxon>
        <taxon>Sordariomycetidae</taxon>
        <taxon>Ophiostomatales</taxon>
        <taxon>Ophiostomataceae</taxon>
        <taxon>Ophiostoma</taxon>
    </lineage>
</organism>
<dbReference type="AlphaFoldDB" id="S3CYB5"/>
<accession>S3CYB5</accession>
<protein>
    <submittedName>
        <fullName evidence="1">Uncharacterized protein</fullName>
    </submittedName>
</protein>